<feature type="region of interest" description="Disordered" evidence="1">
    <location>
        <begin position="251"/>
        <end position="307"/>
    </location>
</feature>
<accession>V5SH22</accession>
<dbReference type="GO" id="GO:0042834">
    <property type="term" value="F:peptidoglycan binding"/>
    <property type="evidence" value="ECO:0007669"/>
    <property type="project" value="InterPro"/>
</dbReference>
<dbReference type="Gene3D" id="1.25.40.10">
    <property type="entry name" value="Tetratricopeptide repeat domain"/>
    <property type="match status" value="1"/>
</dbReference>
<evidence type="ECO:0000256" key="1">
    <source>
        <dbReference type="SAM" id="MobiDB-lite"/>
    </source>
</evidence>
<feature type="domain" description="SPOR" evidence="2">
    <location>
        <begin position="405"/>
        <end position="490"/>
    </location>
</feature>
<protein>
    <recommendedName>
        <fullName evidence="2">SPOR domain-containing protein</fullName>
    </recommendedName>
</protein>
<dbReference type="SUPFAM" id="SSF110997">
    <property type="entry name" value="Sporulation related repeat"/>
    <property type="match status" value="1"/>
</dbReference>
<dbReference type="EMBL" id="CP006912">
    <property type="protein sequence ID" value="AHB50186.1"/>
    <property type="molecule type" value="Genomic_DNA"/>
</dbReference>
<sequence>MPRLEIRDLARLGAAILLAVGLTGLPAVTGALGQAKGKGEEAEAKGGAANQRAYSAGVRAFESGDMATAEKQLTTALSGGGLPSAQMARALYFRGSASRRLGKPAQAISDLTTAVWLKGGLSDAERAKATEERQLAYREAGLGDTPPPIGAAPLDQSPTTPKPGAAPQAKPGTQVAVVGPSSFWNNMSMPSLPTIAIPGMSSSATPAQQSAAQPAAAPVAEVAVAAPAPPAAEAQAPAAAPVAAPAATAGAQTSAWATETAPAAAPAPPQQISTGFAPEATPVSTGLNAMPGASPAGEGSLGGGSTWSNPLAGTGAAVGGFFSNMFGSSSEAASDAAVTTGSTAAAASEWGSDTTVVNAQTSSMVQRGPDSPSALPWSASGGPSAGGAAQGAAAQKAPAKKVAAKTGGGNFKLQVASVRSREEADKLAQTLQGYPAVRSGAVRTEVDEAVIGSMGTFYRVRLGPYANAKEPGDLCQTLKPQGFDCLVVTQ</sequence>
<evidence type="ECO:0000313" key="4">
    <source>
        <dbReference type="Proteomes" id="UP000018542"/>
    </source>
</evidence>
<dbReference type="KEGG" id="hni:W911_10315"/>
<dbReference type="Pfam" id="PF05036">
    <property type="entry name" value="SPOR"/>
    <property type="match status" value="1"/>
</dbReference>
<feature type="region of interest" description="Disordered" evidence="1">
    <location>
        <begin position="139"/>
        <end position="173"/>
    </location>
</feature>
<name>V5SH22_9HYPH</name>
<keyword evidence="4" id="KW-1185">Reference proteome</keyword>
<dbReference type="Gene3D" id="3.30.70.1070">
    <property type="entry name" value="Sporulation related repeat"/>
    <property type="match status" value="1"/>
</dbReference>
<evidence type="ECO:0000313" key="3">
    <source>
        <dbReference type="EMBL" id="AHB50186.1"/>
    </source>
</evidence>
<gene>
    <name evidence="3" type="ORF">W911_10315</name>
</gene>
<dbReference type="InterPro" id="IPR007730">
    <property type="entry name" value="SPOR-like_dom"/>
</dbReference>
<dbReference type="AlphaFoldDB" id="V5SH22"/>
<feature type="compositionally biased region" description="Low complexity" evidence="1">
    <location>
        <begin position="372"/>
        <end position="382"/>
    </location>
</feature>
<dbReference type="SUPFAM" id="SSF48452">
    <property type="entry name" value="TPR-like"/>
    <property type="match status" value="1"/>
</dbReference>
<reference evidence="3 4" key="1">
    <citation type="journal article" date="2014" name="Genome Announc.">
        <title>Complete Genome Sequence of Hyphomicrobium nitrativorans Strain NL23, a Denitrifying Bacterium Isolated from Biofilm of a Methanol-Fed Denitrification System Treating Seawater at the Montreal Biodome.</title>
        <authorList>
            <person name="Martineau C."/>
            <person name="Villeneuve C."/>
            <person name="Mauffrey F."/>
            <person name="Villemur R."/>
        </authorList>
    </citation>
    <scope>NUCLEOTIDE SEQUENCE [LARGE SCALE GENOMIC DNA]</scope>
    <source>
        <strain evidence="3">NL23</strain>
    </source>
</reference>
<proteinExistence type="predicted"/>
<feature type="compositionally biased region" description="Low complexity" evidence="1">
    <location>
        <begin position="251"/>
        <end position="264"/>
    </location>
</feature>
<dbReference type="HOGENOM" id="CLU_625260_0_0_5"/>
<feature type="compositionally biased region" description="Low complexity" evidence="1">
    <location>
        <begin position="158"/>
        <end position="173"/>
    </location>
</feature>
<dbReference type="PROSITE" id="PS51724">
    <property type="entry name" value="SPOR"/>
    <property type="match status" value="1"/>
</dbReference>
<organism evidence="3 4">
    <name type="scientific">Hyphomicrobium nitrativorans NL23</name>
    <dbReference type="NCBI Taxonomy" id="1029756"/>
    <lineage>
        <taxon>Bacteria</taxon>
        <taxon>Pseudomonadati</taxon>
        <taxon>Pseudomonadota</taxon>
        <taxon>Alphaproteobacteria</taxon>
        <taxon>Hyphomicrobiales</taxon>
        <taxon>Hyphomicrobiaceae</taxon>
        <taxon>Hyphomicrobium</taxon>
    </lineage>
</organism>
<dbReference type="Proteomes" id="UP000018542">
    <property type="component" value="Chromosome"/>
</dbReference>
<feature type="region of interest" description="Disordered" evidence="1">
    <location>
        <begin position="362"/>
        <end position="393"/>
    </location>
</feature>
<dbReference type="PATRIC" id="fig|1029756.8.peg.2145"/>
<dbReference type="InterPro" id="IPR011990">
    <property type="entry name" value="TPR-like_helical_dom_sf"/>
</dbReference>
<dbReference type="STRING" id="1029756.W911_10315"/>
<evidence type="ECO:0000259" key="2">
    <source>
        <dbReference type="PROSITE" id="PS51724"/>
    </source>
</evidence>
<dbReference type="InterPro" id="IPR036680">
    <property type="entry name" value="SPOR-like_sf"/>
</dbReference>